<sequence length="94" mass="11118">MKEFMKVVLSDKEEGQLEIAVQNTKDVDQSFGLMTGFMDVDARSLDQMIEDELDRYQARNMPRDVKHTELFDSPSRQCIHSSMQHVYFNALKWW</sequence>
<protein>
    <submittedName>
        <fullName evidence="1">Uncharacterized protein</fullName>
    </submittedName>
</protein>
<accession>A0A075AR94</accession>
<dbReference type="AlphaFoldDB" id="A0A075AR94"/>
<dbReference type="STRING" id="988480.A0A075AR94"/>
<dbReference type="Proteomes" id="UP000030755">
    <property type="component" value="Unassembled WGS sequence"/>
</dbReference>
<name>A0A075AR94_ROZAC</name>
<dbReference type="EMBL" id="KE561121">
    <property type="protein sequence ID" value="EPZ32680.1"/>
    <property type="molecule type" value="Genomic_DNA"/>
</dbReference>
<proteinExistence type="predicted"/>
<gene>
    <name evidence="1" type="ORF">O9G_005753</name>
</gene>
<organism evidence="1 2">
    <name type="scientific">Rozella allomycis (strain CSF55)</name>
    <dbReference type="NCBI Taxonomy" id="988480"/>
    <lineage>
        <taxon>Eukaryota</taxon>
        <taxon>Fungi</taxon>
        <taxon>Fungi incertae sedis</taxon>
        <taxon>Cryptomycota</taxon>
        <taxon>Cryptomycota incertae sedis</taxon>
        <taxon>Rozella</taxon>
    </lineage>
</organism>
<evidence type="ECO:0000313" key="1">
    <source>
        <dbReference type="EMBL" id="EPZ32680.1"/>
    </source>
</evidence>
<reference evidence="1 2" key="1">
    <citation type="journal article" date="2013" name="Curr. Biol.">
        <title>Shared signatures of parasitism and phylogenomics unite Cryptomycota and microsporidia.</title>
        <authorList>
            <person name="James T.Y."/>
            <person name="Pelin A."/>
            <person name="Bonen L."/>
            <person name="Ahrendt S."/>
            <person name="Sain D."/>
            <person name="Corradi N."/>
            <person name="Stajich J.E."/>
        </authorList>
    </citation>
    <scope>NUCLEOTIDE SEQUENCE [LARGE SCALE GENOMIC DNA]</scope>
    <source>
        <strain evidence="1 2">CSF55</strain>
    </source>
</reference>
<keyword evidence="2" id="KW-1185">Reference proteome</keyword>
<evidence type="ECO:0000313" key="2">
    <source>
        <dbReference type="Proteomes" id="UP000030755"/>
    </source>
</evidence>
<dbReference type="HOGENOM" id="CLU_2387415_0_0_1"/>